<dbReference type="InterPro" id="IPR050834">
    <property type="entry name" value="Glycosyltransf_2"/>
</dbReference>
<proteinExistence type="inferred from homology"/>
<dbReference type="AlphaFoldDB" id="A0A414M0Z1"/>
<name>A0A414M0Z1_9FIRM</name>
<evidence type="ECO:0000259" key="4">
    <source>
        <dbReference type="Pfam" id="PF00535"/>
    </source>
</evidence>
<accession>A0A414M0Z1</accession>
<evidence type="ECO:0000256" key="2">
    <source>
        <dbReference type="ARBA" id="ARBA00022676"/>
    </source>
</evidence>
<keyword evidence="2" id="KW-0328">Glycosyltransferase</keyword>
<dbReference type="Pfam" id="PF00535">
    <property type="entry name" value="Glycos_transf_2"/>
    <property type="match status" value="1"/>
</dbReference>
<evidence type="ECO:0000256" key="3">
    <source>
        <dbReference type="ARBA" id="ARBA00022679"/>
    </source>
</evidence>
<comment type="caution">
    <text evidence="5">The sequence shown here is derived from an EMBL/GenBank/DDBJ whole genome shotgun (WGS) entry which is preliminary data.</text>
</comment>
<dbReference type="PANTHER" id="PTHR43685">
    <property type="entry name" value="GLYCOSYLTRANSFERASE"/>
    <property type="match status" value="1"/>
</dbReference>
<protein>
    <submittedName>
        <fullName evidence="5">Glycosyltransferase</fullName>
    </submittedName>
</protein>
<dbReference type="Gene3D" id="3.90.550.10">
    <property type="entry name" value="Spore Coat Polysaccharide Biosynthesis Protein SpsA, Chain A"/>
    <property type="match status" value="1"/>
</dbReference>
<dbReference type="PANTHER" id="PTHR43685:SF5">
    <property type="entry name" value="GLYCOSYLTRANSFERASE EPSE-RELATED"/>
    <property type="match status" value="1"/>
</dbReference>
<dbReference type="RefSeq" id="WP_118141765.1">
    <property type="nucleotide sequence ID" value="NZ_QSKY01000022.1"/>
</dbReference>
<reference evidence="5 6" key="1">
    <citation type="submission" date="2018-08" db="EMBL/GenBank/DDBJ databases">
        <title>A genome reference for cultivated species of the human gut microbiota.</title>
        <authorList>
            <person name="Zou Y."/>
            <person name="Xue W."/>
            <person name="Luo G."/>
        </authorList>
    </citation>
    <scope>NUCLEOTIDE SEQUENCE [LARGE SCALE GENOMIC DNA]</scope>
    <source>
        <strain evidence="5 6">AM26-2LB</strain>
    </source>
</reference>
<dbReference type="Proteomes" id="UP000283501">
    <property type="component" value="Unassembled WGS sequence"/>
</dbReference>
<dbReference type="InterPro" id="IPR001173">
    <property type="entry name" value="Glyco_trans_2-like"/>
</dbReference>
<dbReference type="GO" id="GO:0016757">
    <property type="term" value="F:glycosyltransferase activity"/>
    <property type="evidence" value="ECO:0007669"/>
    <property type="project" value="UniProtKB-KW"/>
</dbReference>
<sequence>MEKPLISVIMSTYNESKYEIKNCIESVLYQSYSNFEFIIINDNPKDETLKKVLDEYTDSRIRVYCNKENVGLVKSLNYALSIARGLFIVRMDADDISKRSRIEDEFNYLVKNNLDIVGTCIELIDENDNVIQSEMRLPQNNSKIKLFMRWGSCIAHPTWMVRTEVYKNLNGYRNIPYCEDYDFILRAIKSGYKLGNVPKVELSYRVRNNGISGSNKEEQFLIRNYLAKNMKKINVITEDDVDSYIISNIFQLRKNRLFNYKCLKEKYKSSRNIKYIILMMLNTCFWRDLIEKATLKLRQMV</sequence>
<evidence type="ECO:0000256" key="1">
    <source>
        <dbReference type="ARBA" id="ARBA00006739"/>
    </source>
</evidence>
<keyword evidence="3 5" id="KW-0808">Transferase</keyword>
<feature type="domain" description="Glycosyltransferase 2-like" evidence="4">
    <location>
        <begin position="7"/>
        <end position="167"/>
    </location>
</feature>
<evidence type="ECO:0000313" key="5">
    <source>
        <dbReference type="EMBL" id="RHF01599.1"/>
    </source>
</evidence>
<dbReference type="InterPro" id="IPR029044">
    <property type="entry name" value="Nucleotide-diphossugar_trans"/>
</dbReference>
<dbReference type="EMBL" id="QSKY01000022">
    <property type="protein sequence ID" value="RHF01599.1"/>
    <property type="molecule type" value="Genomic_DNA"/>
</dbReference>
<organism evidence="5 6">
    <name type="scientific">Agathobacter rectalis</name>
    <dbReference type="NCBI Taxonomy" id="39491"/>
    <lineage>
        <taxon>Bacteria</taxon>
        <taxon>Bacillati</taxon>
        <taxon>Bacillota</taxon>
        <taxon>Clostridia</taxon>
        <taxon>Lachnospirales</taxon>
        <taxon>Lachnospiraceae</taxon>
        <taxon>Agathobacter</taxon>
    </lineage>
</organism>
<gene>
    <name evidence="5" type="ORF">DW703_12735</name>
</gene>
<dbReference type="SUPFAM" id="SSF53448">
    <property type="entry name" value="Nucleotide-diphospho-sugar transferases"/>
    <property type="match status" value="1"/>
</dbReference>
<evidence type="ECO:0000313" key="6">
    <source>
        <dbReference type="Proteomes" id="UP000283501"/>
    </source>
</evidence>
<comment type="similarity">
    <text evidence="1">Belongs to the glycosyltransferase 2 family.</text>
</comment>